<dbReference type="Proteomes" id="UP000694866">
    <property type="component" value="Unplaced"/>
</dbReference>
<sequence length="190" mass="21886">MWLQRLNNPSVLCLLISMGLGVTLQDEWNQSLEDDETVDFFDFPISKLLKQLKEIPREDEAEEIPDAIKRPTIEPEAEMLPAHYTGVKSPGVDHMELVITDAKMENSDGDVHVVAVKNKKSPQDRSNGKIQKDFKVVKEKSPRKPQGVERSKRKNLKTVRNYIHQDVFEKRGTTDEIDRDEQETKPTYEV</sequence>
<reference evidence="5" key="2">
    <citation type="submission" date="2025-04" db="UniProtKB">
        <authorList>
            <consortium name="RefSeq"/>
        </authorList>
    </citation>
    <scope>IDENTIFICATION</scope>
    <source>
        <strain evidence="5">USDA-PBARC FA_bdor</strain>
        <tissue evidence="5">Whole organism</tissue>
    </source>
</reference>
<dbReference type="GeneID" id="105266419"/>
<accession>A0A9R1TZX6</accession>
<evidence type="ECO:0000313" key="4">
    <source>
        <dbReference type="Proteomes" id="UP000694866"/>
    </source>
</evidence>
<evidence type="ECO:0000313" key="5">
    <source>
        <dbReference type="RefSeq" id="XP_011302864.1"/>
    </source>
</evidence>
<feature type="compositionally biased region" description="Basic and acidic residues" evidence="1">
    <location>
        <begin position="121"/>
        <end position="150"/>
    </location>
</feature>
<feature type="compositionally biased region" description="Basic and acidic residues" evidence="1">
    <location>
        <begin position="166"/>
        <end position="190"/>
    </location>
</feature>
<feature type="region of interest" description="Disordered" evidence="1">
    <location>
        <begin position="119"/>
        <end position="190"/>
    </location>
</feature>
<reference evidence="3" key="1">
    <citation type="submission" date="2015-01" db="EMBL/GenBank/DDBJ databases">
        <title>Transcriptome Assembly of Fopius arisanus.</title>
        <authorList>
            <person name="Geib S."/>
        </authorList>
    </citation>
    <scope>NUCLEOTIDE SEQUENCE</scope>
</reference>
<accession>A0A0C9R8D5</accession>
<protein>
    <submittedName>
        <fullName evidence="3 5">Uncharacterized protein</fullName>
    </submittedName>
</protein>
<dbReference type="AlphaFoldDB" id="A0A0C9R8D5"/>
<organism evidence="3">
    <name type="scientific">Fopius arisanus</name>
    <dbReference type="NCBI Taxonomy" id="64838"/>
    <lineage>
        <taxon>Eukaryota</taxon>
        <taxon>Metazoa</taxon>
        <taxon>Ecdysozoa</taxon>
        <taxon>Arthropoda</taxon>
        <taxon>Hexapoda</taxon>
        <taxon>Insecta</taxon>
        <taxon>Pterygota</taxon>
        <taxon>Neoptera</taxon>
        <taxon>Endopterygota</taxon>
        <taxon>Hymenoptera</taxon>
        <taxon>Apocrita</taxon>
        <taxon>Ichneumonoidea</taxon>
        <taxon>Braconidae</taxon>
        <taxon>Opiinae</taxon>
        <taxon>Fopius</taxon>
    </lineage>
</organism>
<keyword evidence="4" id="KW-1185">Reference proteome</keyword>
<name>A0A0C9R8D5_9HYME</name>
<dbReference type="EMBL" id="GBYB01004285">
    <property type="protein sequence ID" value="JAG74052.1"/>
    <property type="molecule type" value="Transcribed_RNA"/>
</dbReference>
<dbReference type="OrthoDB" id="7701686at2759"/>
<feature type="signal peptide" evidence="2">
    <location>
        <begin position="1"/>
        <end position="25"/>
    </location>
</feature>
<evidence type="ECO:0000256" key="1">
    <source>
        <dbReference type="SAM" id="MobiDB-lite"/>
    </source>
</evidence>
<proteinExistence type="predicted"/>
<dbReference type="RefSeq" id="XP_011302864.1">
    <property type="nucleotide sequence ID" value="XM_011304562.1"/>
</dbReference>
<evidence type="ECO:0000313" key="3">
    <source>
        <dbReference type="EMBL" id="JAG74052.1"/>
    </source>
</evidence>
<dbReference type="KEGG" id="fas:105266419"/>
<evidence type="ECO:0000256" key="2">
    <source>
        <dbReference type="SAM" id="SignalP"/>
    </source>
</evidence>
<keyword evidence="2" id="KW-0732">Signal</keyword>
<gene>
    <name evidence="5" type="primary">LOC105266419</name>
    <name evidence="3" type="ORF">g.5113</name>
</gene>
<feature type="chain" id="PRO_5044541640" evidence="2">
    <location>
        <begin position="26"/>
        <end position="190"/>
    </location>
</feature>